<evidence type="ECO:0000313" key="2">
    <source>
        <dbReference type="Proteomes" id="UP000001396"/>
    </source>
</evidence>
<gene>
    <name evidence="1" type="ORF">PPL_03874</name>
</gene>
<dbReference type="Proteomes" id="UP000001396">
    <property type="component" value="Unassembled WGS sequence"/>
</dbReference>
<evidence type="ECO:0000313" key="1">
    <source>
        <dbReference type="EMBL" id="EFA83085.1"/>
    </source>
</evidence>
<dbReference type="InParanoid" id="D3B5D7"/>
<accession>D3B5D7</accession>
<organism evidence="1 2">
    <name type="scientific">Heterostelium pallidum (strain ATCC 26659 / Pp 5 / PN500)</name>
    <name type="common">Cellular slime mold</name>
    <name type="synonym">Polysphondylium pallidum</name>
    <dbReference type="NCBI Taxonomy" id="670386"/>
    <lineage>
        <taxon>Eukaryota</taxon>
        <taxon>Amoebozoa</taxon>
        <taxon>Evosea</taxon>
        <taxon>Eumycetozoa</taxon>
        <taxon>Dictyostelia</taxon>
        <taxon>Acytosteliales</taxon>
        <taxon>Acytosteliaceae</taxon>
        <taxon>Heterostelium</taxon>
    </lineage>
</organism>
<keyword evidence="2" id="KW-1185">Reference proteome</keyword>
<reference evidence="1 2" key="1">
    <citation type="journal article" date="2011" name="Genome Res.">
        <title>Phylogeny-wide analysis of social amoeba genomes highlights ancient origins for complex intercellular communication.</title>
        <authorList>
            <person name="Heidel A.J."/>
            <person name="Lawal H.M."/>
            <person name="Felder M."/>
            <person name="Schilde C."/>
            <person name="Helps N.R."/>
            <person name="Tunggal B."/>
            <person name="Rivero F."/>
            <person name="John U."/>
            <person name="Schleicher M."/>
            <person name="Eichinger L."/>
            <person name="Platzer M."/>
            <person name="Noegel A.A."/>
            <person name="Schaap P."/>
            <person name="Gloeckner G."/>
        </authorList>
    </citation>
    <scope>NUCLEOTIDE SEQUENCE [LARGE SCALE GENOMIC DNA]</scope>
    <source>
        <strain evidence="2">ATCC 26659 / Pp 5 / PN500</strain>
    </source>
</reference>
<proteinExistence type="predicted"/>
<comment type="caution">
    <text evidence="1">The sequence shown here is derived from an EMBL/GenBank/DDBJ whole genome shotgun (WGS) entry which is preliminary data.</text>
</comment>
<sequence length="63" mass="7151">MTLIRNLTKLGGLNSSLNSSIQKDIIGVGSKDNHLIIQEGNKTTRHIEYSSFMGYPTWRWVDD</sequence>
<dbReference type="RefSeq" id="XP_020435202.1">
    <property type="nucleotide sequence ID" value="XM_020574788.1"/>
</dbReference>
<dbReference type="GeneID" id="31359361"/>
<name>D3B5D7_HETP5</name>
<dbReference type="EMBL" id="ADBJ01000017">
    <property type="protein sequence ID" value="EFA83085.1"/>
    <property type="molecule type" value="Genomic_DNA"/>
</dbReference>
<dbReference type="AlphaFoldDB" id="D3B5D7"/>
<protein>
    <submittedName>
        <fullName evidence="1">Uncharacterized protein</fullName>
    </submittedName>
</protein>